<evidence type="ECO:0000259" key="1">
    <source>
        <dbReference type="Pfam" id="PF18593"/>
    </source>
</evidence>
<protein>
    <submittedName>
        <fullName evidence="2">Contact-dependent growth inhibition system immunity protein</fullName>
    </submittedName>
</protein>
<accession>A0ABW0E183</accession>
<comment type="caution">
    <text evidence="2">The sequence shown here is derived from an EMBL/GenBank/DDBJ whole genome shotgun (WGS) entry which is preliminary data.</text>
</comment>
<keyword evidence="3" id="KW-1185">Reference proteome</keyword>
<dbReference type="EMBL" id="JBHSKN010000027">
    <property type="protein sequence ID" value="MFC5244045.1"/>
    <property type="molecule type" value="Genomic_DNA"/>
</dbReference>
<organism evidence="2 3">
    <name type="scientific">Streptomyces atrovirens</name>
    <dbReference type="NCBI Taxonomy" id="285556"/>
    <lineage>
        <taxon>Bacteria</taxon>
        <taxon>Bacillati</taxon>
        <taxon>Actinomycetota</taxon>
        <taxon>Actinomycetes</taxon>
        <taxon>Kitasatosporales</taxon>
        <taxon>Streptomycetaceae</taxon>
        <taxon>Streptomyces</taxon>
    </lineage>
</organism>
<dbReference type="RefSeq" id="WP_344558428.1">
    <property type="nucleotide sequence ID" value="NZ_BAAATG010000011.1"/>
</dbReference>
<dbReference type="InterPro" id="IPR041129">
    <property type="entry name" value="CdiI_2"/>
</dbReference>
<sequence>MSSFPGPGFRFYEVQDLLAAYAAHDYTFADSPEAPGPALSAYLRIVSKDPQRAATAVQQLDDLLHTGLHSPEISDDVALLPKIEPVSGRSVEDCLRIIRDHLVQRIGHPASEAQLLPQNGWEYRERFPELSQFLGGYFHQDFFDEYTSHGEAVDDYLAGASETDRNQLVRDIAELCALTATDRDLKEAISILGMEVSPPTGVGVRQWLADVSGIVSRHTGGQ</sequence>
<reference evidence="3" key="1">
    <citation type="journal article" date="2019" name="Int. J. Syst. Evol. Microbiol.">
        <title>The Global Catalogue of Microorganisms (GCM) 10K type strain sequencing project: providing services to taxonomists for standard genome sequencing and annotation.</title>
        <authorList>
            <consortium name="The Broad Institute Genomics Platform"/>
            <consortium name="The Broad Institute Genome Sequencing Center for Infectious Disease"/>
            <person name="Wu L."/>
            <person name="Ma J."/>
        </authorList>
    </citation>
    <scope>NUCLEOTIDE SEQUENCE [LARGE SCALE GENOMIC DNA]</scope>
    <source>
        <strain evidence="3">CGMCC 4.7131</strain>
    </source>
</reference>
<dbReference type="Pfam" id="PF18593">
    <property type="entry name" value="CdiI_2"/>
    <property type="match status" value="1"/>
</dbReference>
<proteinExistence type="predicted"/>
<gene>
    <name evidence="2" type="ORF">ACFPWV_29725</name>
</gene>
<evidence type="ECO:0000313" key="2">
    <source>
        <dbReference type="EMBL" id="MFC5244045.1"/>
    </source>
</evidence>
<feature type="domain" description="CdiI immunity protein" evidence="1">
    <location>
        <begin position="126"/>
        <end position="212"/>
    </location>
</feature>
<dbReference type="Proteomes" id="UP001596035">
    <property type="component" value="Unassembled WGS sequence"/>
</dbReference>
<evidence type="ECO:0000313" key="3">
    <source>
        <dbReference type="Proteomes" id="UP001596035"/>
    </source>
</evidence>
<name>A0ABW0E183_9ACTN</name>